<protein>
    <submittedName>
        <fullName evidence="1">Uncharacterized protein</fullName>
    </submittedName>
</protein>
<sequence length="35" mass="3846">NVNTISIGFGDKNNLQAGGSGMVFFDDIRLYRPTQ</sequence>
<accession>X1QUM3</accession>
<comment type="caution">
    <text evidence="1">The sequence shown here is derived from an EMBL/GenBank/DDBJ whole genome shotgun (WGS) entry which is preliminary data.</text>
</comment>
<organism evidence="1">
    <name type="scientific">marine sediment metagenome</name>
    <dbReference type="NCBI Taxonomy" id="412755"/>
    <lineage>
        <taxon>unclassified sequences</taxon>
        <taxon>metagenomes</taxon>
        <taxon>ecological metagenomes</taxon>
    </lineage>
</organism>
<evidence type="ECO:0000313" key="1">
    <source>
        <dbReference type="EMBL" id="GAI46969.1"/>
    </source>
</evidence>
<dbReference type="EMBL" id="BARV01040911">
    <property type="protein sequence ID" value="GAI46969.1"/>
    <property type="molecule type" value="Genomic_DNA"/>
</dbReference>
<feature type="non-terminal residue" evidence="1">
    <location>
        <position position="1"/>
    </location>
</feature>
<dbReference type="AlphaFoldDB" id="X1QUM3"/>
<proteinExistence type="predicted"/>
<reference evidence="1" key="1">
    <citation type="journal article" date="2014" name="Front. Microbiol.">
        <title>High frequency of phylogenetically diverse reductive dehalogenase-homologous genes in deep subseafloor sedimentary metagenomes.</title>
        <authorList>
            <person name="Kawai M."/>
            <person name="Futagami T."/>
            <person name="Toyoda A."/>
            <person name="Takaki Y."/>
            <person name="Nishi S."/>
            <person name="Hori S."/>
            <person name="Arai W."/>
            <person name="Tsubouchi T."/>
            <person name="Morono Y."/>
            <person name="Uchiyama I."/>
            <person name="Ito T."/>
            <person name="Fujiyama A."/>
            <person name="Inagaki F."/>
            <person name="Takami H."/>
        </authorList>
    </citation>
    <scope>NUCLEOTIDE SEQUENCE</scope>
    <source>
        <strain evidence="1">Expedition CK06-06</strain>
    </source>
</reference>
<name>X1QUM3_9ZZZZ</name>
<gene>
    <name evidence="1" type="ORF">S06H3_62163</name>
</gene>